<evidence type="ECO:0000256" key="6">
    <source>
        <dbReference type="SAM" id="MobiDB-lite"/>
    </source>
</evidence>
<protein>
    <recommendedName>
        <fullName evidence="4">Ornithine decarboxylase antizyme</fullName>
    </recommendedName>
</protein>
<dbReference type="PANTHER" id="PTHR10279:SF10">
    <property type="entry name" value="ORNITHINE DECARBOXYLASE ANTIZYME"/>
    <property type="match status" value="1"/>
</dbReference>
<dbReference type="InterPro" id="IPR038581">
    <property type="entry name" value="ODC_AZ_sf"/>
</dbReference>
<dbReference type="GO" id="GO:0045732">
    <property type="term" value="P:positive regulation of protein catabolic process"/>
    <property type="evidence" value="ECO:0007669"/>
    <property type="project" value="TreeGrafter"/>
</dbReference>
<feature type="compositionally biased region" description="Acidic residues" evidence="6">
    <location>
        <begin position="217"/>
        <end position="229"/>
    </location>
</feature>
<dbReference type="Proteomes" id="UP000077521">
    <property type="component" value="Unassembled WGS sequence"/>
</dbReference>
<dbReference type="Gene3D" id="3.40.630.60">
    <property type="match status" value="1"/>
</dbReference>
<dbReference type="EMBL" id="LWDF02000803">
    <property type="protein sequence ID" value="KAE8242529.1"/>
    <property type="molecule type" value="Genomic_DNA"/>
</dbReference>
<sequence length="465" mass="46574">MPEDSLAATPATTTTAPLQPAPPLPRGTFDNTRPQAAPPEHAAGTGAAVGGGVHDLSGLAGQLPLRVDVQTGGSLLDEKHPFASFGPAAAVTKGTSSGAGSSLAAAQFLATRVFDVPSFSSLSLEDTLQASHDRGPSAHASSAVLASLAPRCEAADVDEFAEGWNGAVLVGPVPSVPGAVSSGSLGSIGSPSRSSAIGVTPTSPLGMSGRHRRDLEAEAEVETGEEVEEDEHRTLYVTLPGPVSAPTPPKSPVESEKVGSGDALDEKTSLIQRPLPIRRISRSSSSASSAVAATLRHAVLNVLDLASETLSCTTVVFVLERNRPDLADLLHGLCYVGGQVLHVKGRPRRGYGSSARGMVVGSPGGRSMGSWDPRTPHASPANAAAGAGGGSGSGMGMGASGSHRGSYGSMGSITAQFPGSVVMPVRIAGGGVGAGAGSSGQENVLGDDDLLLLPRADVILVAVAL</sequence>
<feature type="compositionally biased region" description="Gly residues" evidence="6">
    <location>
        <begin position="386"/>
        <end position="399"/>
    </location>
</feature>
<feature type="compositionally biased region" description="Low complexity" evidence="6">
    <location>
        <begin position="182"/>
        <end position="198"/>
    </location>
</feature>
<dbReference type="GO" id="GO:0075523">
    <property type="term" value="P:viral translational frameshifting"/>
    <property type="evidence" value="ECO:0007669"/>
    <property type="project" value="UniProtKB-KW"/>
</dbReference>
<dbReference type="InterPro" id="IPR002993">
    <property type="entry name" value="ODC_AZ"/>
</dbReference>
<comment type="similarity">
    <text evidence="2">Belongs to the ODC antizyme family.</text>
</comment>
<dbReference type="GO" id="GO:0005737">
    <property type="term" value="C:cytoplasm"/>
    <property type="evidence" value="ECO:0007669"/>
    <property type="project" value="TreeGrafter"/>
</dbReference>
<feature type="compositionally biased region" description="Low complexity" evidence="6">
    <location>
        <begin position="1"/>
        <end position="18"/>
    </location>
</feature>
<dbReference type="InterPro" id="IPR016181">
    <property type="entry name" value="Acyl_CoA_acyltransferase"/>
</dbReference>
<comment type="subunit">
    <text evidence="3">Interacts with ODC and thereby sterically blocks ODC homodimerization.</text>
</comment>
<dbReference type="Pfam" id="PF02100">
    <property type="entry name" value="ODC_AZ"/>
    <property type="match status" value="1"/>
</dbReference>
<feature type="region of interest" description="Disordered" evidence="6">
    <location>
        <begin position="1"/>
        <end position="49"/>
    </location>
</feature>
<dbReference type="PANTHER" id="PTHR10279">
    <property type="entry name" value="ORNITHINE DECARBOXYLASE ANTIZYME"/>
    <property type="match status" value="1"/>
</dbReference>
<reference evidence="7" key="1">
    <citation type="submission" date="2016-04" db="EMBL/GenBank/DDBJ databases">
        <authorList>
            <person name="Nguyen H.D."/>
            <person name="Samba Siva P."/>
            <person name="Cullis J."/>
            <person name="Levesque C.A."/>
            <person name="Hambleton S."/>
        </authorList>
    </citation>
    <scope>NUCLEOTIDE SEQUENCE</scope>
    <source>
        <strain evidence="7">DAOMC 236416</strain>
    </source>
</reference>
<accession>A0A177T4I8</accession>
<evidence type="ECO:0000256" key="2">
    <source>
        <dbReference type="ARBA" id="ARBA00008796"/>
    </source>
</evidence>
<evidence type="ECO:0000256" key="5">
    <source>
        <dbReference type="ARBA" id="ARBA00022758"/>
    </source>
</evidence>
<evidence type="ECO:0000256" key="4">
    <source>
        <dbReference type="ARBA" id="ARBA00017712"/>
    </source>
</evidence>
<feature type="region of interest" description="Disordered" evidence="6">
    <location>
        <begin position="364"/>
        <end position="401"/>
    </location>
</feature>
<reference evidence="7" key="2">
    <citation type="journal article" date="2019" name="IMA Fungus">
        <title>Genome sequencing and comparison of five Tilletia species to identify candidate genes for the detection of regulated species infecting wheat.</title>
        <authorList>
            <person name="Nguyen H.D.T."/>
            <person name="Sultana T."/>
            <person name="Kesanakurti P."/>
            <person name="Hambleton S."/>
        </authorList>
    </citation>
    <scope>NUCLEOTIDE SEQUENCE</scope>
    <source>
        <strain evidence="7">DAOMC 236416</strain>
    </source>
</reference>
<name>A0A177T4I8_9BASI</name>
<comment type="function">
    <text evidence="1">Ornithine decarboxylase (ODC) antizyme protein that negatively regulates ODC activity and intracellular polyamine biosynthesis in response to increased intracellular polyamine levels. Binds to ODC monomers, inhibiting the assembly of the functional ODC homodimer, and targets the monomers for ubiquitin-independent proteolytic destruction by the 26S proteasome.</text>
</comment>
<gene>
    <name evidence="7" type="ORF">A4X13_0g7120</name>
</gene>
<evidence type="ECO:0000313" key="7">
    <source>
        <dbReference type="EMBL" id="KAE8242529.1"/>
    </source>
</evidence>
<evidence type="ECO:0000256" key="3">
    <source>
        <dbReference type="ARBA" id="ARBA00011486"/>
    </source>
</evidence>
<keyword evidence="8" id="KW-1185">Reference proteome</keyword>
<evidence type="ECO:0000256" key="1">
    <source>
        <dbReference type="ARBA" id="ARBA00002307"/>
    </source>
</evidence>
<keyword evidence="5" id="KW-0688">Ribosomal frameshifting</keyword>
<dbReference type="GO" id="GO:0005634">
    <property type="term" value="C:nucleus"/>
    <property type="evidence" value="ECO:0007669"/>
    <property type="project" value="TreeGrafter"/>
</dbReference>
<organism evidence="7 8">
    <name type="scientific">Tilletia indica</name>
    <dbReference type="NCBI Taxonomy" id="43049"/>
    <lineage>
        <taxon>Eukaryota</taxon>
        <taxon>Fungi</taxon>
        <taxon>Dikarya</taxon>
        <taxon>Basidiomycota</taxon>
        <taxon>Ustilaginomycotina</taxon>
        <taxon>Exobasidiomycetes</taxon>
        <taxon>Tilletiales</taxon>
        <taxon>Tilletiaceae</taxon>
        <taxon>Tilletia</taxon>
    </lineage>
</organism>
<feature type="compositionally biased region" description="Basic and acidic residues" evidence="6">
    <location>
        <begin position="253"/>
        <end position="267"/>
    </location>
</feature>
<proteinExistence type="inferred from homology"/>
<dbReference type="SUPFAM" id="SSF55729">
    <property type="entry name" value="Acyl-CoA N-acyltransferases (Nat)"/>
    <property type="match status" value="1"/>
</dbReference>
<evidence type="ECO:0000313" key="8">
    <source>
        <dbReference type="Proteomes" id="UP000077521"/>
    </source>
</evidence>
<feature type="region of interest" description="Disordered" evidence="6">
    <location>
        <begin position="182"/>
        <end position="267"/>
    </location>
</feature>
<dbReference type="AlphaFoldDB" id="A0A177T4I8"/>
<comment type="caution">
    <text evidence="7">The sequence shown here is derived from an EMBL/GenBank/DDBJ whole genome shotgun (WGS) entry which is preliminary data.</text>
</comment>
<dbReference type="GO" id="GO:0008073">
    <property type="term" value="F:ornithine decarboxylase inhibitor activity"/>
    <property type="evidence" value="ECO:0007669"/>
    <property type="project" value="InterPro"/>
</dbReference>